<evidence type="ECO:0000256" key="4">
    <source>
        <dbReference type="ARBA" id="ARBA00047686"/>
    </source>
</evidence>
<reference evidence="7 8" key="1">
    <citation type="submission" date="2020-08" db="EMBL/GenBank/DDBJ databases">
        <title>Genome sequence of Rhodobacteraceae bacterium Lw-13e.</title>
        <authorList>
            <person name="Poehlein A."/>
            <person name="Wolter L."/>
            <person name="Daniel R."/>
            <person name="Brinkhoff T."/>
        </authorList>
    </citation>
    <scope>NUCLEOTIDE SEQUENCE [LARGE SCALE GENOMIC DNA]</scope>
    <source>
        <strain evidence="7 8">Lw-13e</strain>
    </source>
</reference>
<feature type="binding site" evidence="5">
    <location>
        <begin position="89"/>
        <end position="91"/>
    </location>
    <ligand>
        <name>substrate</name>
    </ligand>
</feature>
<keyword evidence="5" id="KW-0479">Metal-binding</keyword>
<dbReference type="Pfam" id="PF00692">
    <property type="entry name" value="dUTPase"/>
    <property type="match status" value="1"/>
</dbReference>
<comment type="similarity">
    <text evidence="1 5">Belongs to the dUTPase family.</text>
</comment>
<dbReference type="PANTHER" id="PTHR11241">
    <property type="entry name" value="DEOXYURIDINE 5'-TRIPHOSPHATE NUCLEOTIDOHYDROLASE"/>
    <property type="match status" value="1"/>
</dbReference>
<dbReference type="AlphaFoldDB" id="A0A418SH71"/>
<evidence type="ECO:0000256" key="5">
    <source>
        <dbReference type="HAMAP-Rule" id="MF_00116"/>
    </source>
</evidence>
<evidence type="ECO:0000313" key="7">
    <source>
        <dbReference type="EMBL" id="QPM88878.1"/>
    </source>
</evidence>
<keyword evidence="8" id="KW-1185">Reference proteome</keyword>
<comment type="function">
    <text evidence="5">This enzyme is involved in nucleotide metabolism: it produces dUMP, the immediate precursor of thymidine nucleotides and it decreases the intracellular concentration of dUTP so that uracil cannot be incorporated into DNA.</text>
</comment>
<organism evidence="7 8">
    <name type="scientific">Pseudooceanicola algae</name>
    <dbReference type="NCBI Taxonomy" id="1537215"/>
    <lineage>
        <taxon>Bacteria</taxon>
        <taxon>Pseudomonadati</taxon>
        <taxon>Pseudomonadota</taxon>
        <taxon>Alphaproteobacteria</taxon>
        <taxon>Rhodobacterales</taxon>
        <taxon>Paracoccaceae</taxon>
        <taxon>Pseudooceanicola</taxon>
    </lineage>
</organism>
<dbReference type="HAMAP" id="MF_00116">
    <property type="entry name" value="dUTPase_bact"/>
    <property type="match status" value="1"/>
</dbReference>
<dbReference type="CDD" id="cd07557">
    <property type="entry name" value="trimeric_dUTPase"/>
    <property type="match status" value="1"/>
</dbReference>
<keyword evidence="5" id="KW-0460">Magnesium</keyword>
<dbReference type="InterPro" id="IPR033704">
    <property type="entry name" value="dUTPase_trimeric"/>
</dbReference>
<protein>
    <recommendedName>
        <fullName evidence="5">Deoxyuridine 5'-triphosphate nucleotidohydrolase</fullName>
        <shortName evidence="5">dUTPase</shortName>
        <ecNumber evidence="5">3.6.1.23</ecNumber>
    </recommendedName>
    <alternativeName>
        <fullName evidence="5">dUTP pyrophosphatase</fullName>
    </alternativeName>
</protein>
<evidence type="ECO:0000259" key="6">
    <source>
        <dbReference type="Pfam" id="PF00692"/>
    </source>
</evidence>
<dbReference type="RefSeq" id="WP_119839145.1">
    <property type="nucleotide sequence ID" value="NZ_CP060436.1"/>
</dbReference>
<gene>
    <name evidence="5 7" type="primary">dut</name>
    <name evidence="7" type="ORF">PSAL_000810</name>
</gene>
<dbReference type="KEGG" id="palw:PSAL_000810"/>
<feature type="binding site" evidence="5">
    <location>
        <begin position="72"/>
        <end position="74"/>
    </location>
    <ligand>
        <name>substrate</name>
    </ligand>
</feature>
<proteinExistence type="inferred from homology"/>
<dbReference type="GO" id="GO:0006226">
    <property type="term" value="P:dUMP biosynthetic process"/>
    <property type="evidence" value="ECO:0007669"/>
    <property type="project" value="UniProtKB-UniRule"/>
</dbReference>
<evidence type="ECO:0000256" key="1">
    <source>
        <dbReference type="ARBA" id="ARBA00006581"/>
    </source>
</evidence>
<dbReference type="Gene3D" id="2.70.40.10">
    <property type="match status" value="1"/>
</dbReference>
<comment type="pathway">
    <text evidence="5">Pyrimidine metabolism; dUMP biosynthesis; dUMP from dCTP (dUTP route): step 2/2.</text>
</comment>
<dbReference type="InterPro" id="IPR029054">
    <property type="entry name" value="dUTPase-like"/>
</dbReference>
<dbReference type="Proteomes" id="UP000283786">
    <property type="component" value="Chromosome"/>
</dbReference>
<dbReference type="NCBIfam" id="NF001862">
    <property type="entry name" value="PRK00601.1"/>
    <property type="match status" value="1"/>
</dbReference>
<feature type="binding site" evidence="5">
    <location>
        <position position="85"/>
    </location>
    <ligand>
        <name>substrate</name>
    </ligand>
</feature>
<dbReference type="OrthoDB" id="9809956at2"/>
<evidence type="ECO:0000256" key="3">
    <source>
        <dbReference type="ARBA" id="ARBA00023080"/>
    </source>
</evidence>
<name>A0A418SH71_9RHOB</name>
<dbReference type="GO" id="GO:0046081">
    <property type="term" value="P:dUTP catabolic process"/>
    <property type="evidence" value="ECO:0007669"/>
    <property type="project" value="InterPro"/>
</dbReference>
<feature type="domain" description="dUTPase-like" evidence="6">
    <location>
        <begin position="20"/>
        <end position="151"/>
    </location>
</feature>
<dbReference type="SUPFAM" id="SSF51283">
    <property type="entry name" value="dUTPase-like"/>
    <property type="match status" value="1"/>
</dbReference>
<dbReference type="UniPathway" id="UPA00610">
    <property type="reaction ID" value="UER00666"/>
</dbReference>
<accession>A0A418SH71</accession>
<evidence type="ECO:0000256" key="2">
    <source>
        <dbReference type="ARBA" id="ARBA00022801"/>
    </source>
</evidence>
<comment type="cofactor">
    <cofactor evidence="5">
        <name>Mg(2+)</name>
        <dbReference type="ChEBI" id="CHEBI:18420"/>
    </cofactor>
</comment>
<dbReference type="InterPro" id="IPR036157">
    <property type="entry name" value="dUTPase-like_sf"/>
</dbReference>
<dbReference type="EC" id="3.6.1.23" evidence="5"/>
<dbReference type="InterPro" id="IPR008181">
    <property type="entry name" value="dUTPase"/>
</dbReference>
<keyword evidence="3 5" id="KW-0546">Nucleotide metabolism</keyword>
<dbReference type="GO" id="GO:0000287">
    <property type="term" value="F:magnesium ion binding"/>
    <property type="evidence" value="ECO:0007669"/>
    <property type="project" value="UniProtKB-UniRule"/>
</dbReference>
<dbReference type="EMBL" id="CP060436">
    <property type="protein sequence ID" value="QPM88878.1"/>
    <property type="molecule type" value="Genomic_DNA"/>
</dbReference>
<dbReference type="NCBIfam" id="TIGR00576">
    <property type="entry name" value="dut"/>
    <property type="match status" value="1"/>
</dbReference>
<sequence>MTEVAIRILWEPEADRTLGLPSYESAGAAGADLRANLPDRGSVTLMPRVPALIPTGLRLAIPTGYEVQIRPRSGLALKHGITLPNSPGTIDSDYRGPLGIILLNLGAAPYVVSHGDRVAQMLVAPVWQARWTLVDSLDVTARGEGGFGSTGQG</sequence>
<evidence type="ECO:0000313" key="8">
    <source>
        <dbReference type="Proteomes" id="UP000283786"/>
    </source>
</evidence>
<dbReference type="GO" id="GO:0004170">
    <property type="term" value="F:dUTP diphosphatase activity"/>
    <property type="evidence" value="ECO:0007669"/>
    <property type="project" value="UniProtKB-UniRule"/>
</dbReference>
<dbReference type="PANTHER" id="PTHR11241:SF0">
    <property type="entry name" value="DEOXYURIDINE 5'-TRIPHOSPHATE NUCLEOTIDOHYDROLASE"/>
    <property type="match status" value="1"/>
</dbReference>
<comment type="catalytic activity">
    <reaction evidence="4 5">
        <text>dUTP + H2O = dUMP + diphosphate + H(+)</text>
        <dbReference type="Rhea" id="RHEA:10248"/>
        <dbReference type="ChEBI" id="CHEBI:15377"/>
        <dbReference type="ChEBI" id="CHEBI:15378"/>
        <dbReference type="ChEBI" id="CHEBI:33019"/>
        <dbReference type="ChEBI" id="CHEBI:61555"/>
        <dbReference type="ChEBI" id="CHEBI:246422"/>
        <dbReference type="EC" id="3.6.1.23"/>
    </reaction>
</comment>
<comment type="caution">
    <text evidence="5">Lacks conserved residue(s) required for the propagation of feature annotation.</text>
</comment>
<keyword evidence="2 5" id="KW-0378">Hydrolase</keyword>